<gene>
    <name evidence="2" type="ORF">B0H17DRAFT_482489</name>
</gene>
<comment type="caution">
    <text evidence="2">The sequence shown here is derived from an EMBL/GenBank/DDBJ whole genome shotgun (WGS) entry which is preliminary data.</text>
</comment>
<reference evidence="2" key="1">
    <citation type="submission" date="2023-03" db="EMBL/GenBank/DDBJ databases">
        <title>Massive genome expansion in bonnet fungi (Mycena s.s.) driven by repeated elements and novel gene families across ecological guilds.</title>
        <authorList>
            <consortium name="Lawrence Berkeley National Laboratory"/>
            <person name="Harder C.B."/>
            <person name="Miyauchi S."/>
            <person name="Viragh M."/>
            <person name="Kuo A."/>
            <person name="Thoen E."/>
            <person name="Andreopoulos B."/>
            <person name="Lu D."/>
            <person name="Skrede I."/>
            <person name="Drula E."/>
            <person name="Henrissat B."/>
            <person name="Morin E."/>
            <person name="Kohler A."/>
            <person name="Barry K."/>
            <person name="LaButti K."/>
            <person name="Morin E."/>
            <person name="Salamov A."/>
            <person name="Lipzen A."/>
            <person name="Mereny Z."/>
            <person name="Hegedus B."/>
            <person name="Baldrian P."/>
            <person name="Stursova M."/>
            <person name="Weitz H."/>
            <person name="Taylor A."/>
            <person name="Grigoriev I.V."/>
            <person name="Nagy L.G."/>
            <person name="Martin F."/>
            <person name="Kauserud H."/>
        </authorList>
    </citation>
    <scope>NUCLEOTIDE SEQUENCE</scope>
    <source>
        <strain evidence="2">CBHHK067</strain>
    </source>
</reference>
<proteinExistence type="predicted"/>
<dbReference type="AlphaFoldDB" id="A0AAD7GKY4"/>
<evidence type="ECO:0000313" key="3">
    <source>
        <dbReference type="Proteomes" id="UP001221757"/>
    </source>
</evidence>
<sequence>MESGFTLFFVVSLAVTLAVASSSRKSAKGLPGPQRLPCIGNLHQLPKEMYGKSIPTGEQNTVMISSSFETRL</sequence>
<name>A0AAD7GKY4_MYCRO</name>
<feature type="chain" id="PRO_5042236076" evidence="1">
    <location>
        <begin position="21"/>
        <end position="72"/>
    </location>
</feature>
<dbReference type="Proteomes" id="UP001221757">
    <property type="component" value="Unassembled WGS sequence"/>
</dbReference>
<keyword evidence="1" id="KW-0732">Signal</keyword>
<keyword evidence="3" id="KW-1185">Reference proteome</keyword>
<accession>A0AAD7GKY4</accession>
<dbReference type="EMBL" id="JARKIE010000044">
    <property type="protein sequence ID" value="KAJ7693907.1"/>
    <property type="molecule type" value="Genomic_DNA"/>
</dbReference>
<feature type="signal peptide" evidence="1">
    <location>
        <begin position="1"/>
        <end position="20"/>
    </location>
</feature>
<evidence type="ECO:0000313" key="2">
    <source>
        <dbReference type="EMBL" id="KAJ7693907.1"/>
    </source>
</evidence>
<protein>
    <submittedName>
        <fullName evidence="2">Uncharacterized protein</fullName>
    </submittedName>
</protein>
<evidence type="ECO:0000256" key="1">
    <source>
        <dbReference type="SAM" id="SignalP"/>
    </source>
</evidence>
<organism evidence="2 3">
    <name type="scientific">Mycena rosella</name>
    <name type="common">Pink bonnet</name>
    <name type="synonym">Agaricus rosellus</name>
    <dbReference type="NCBI Taxonomy" id="1033263"/>
    <lineage>
        <taxon>Eukaryota</taxon>
        <taxon>Fungi</taxon>
        <taxon>Dikarya</taxon>
        <taxon>Basidiomycota</taxon>
        <taxon>Agaricomycotina</taxon>
        <taxon>Agaricomycetes</taxon>
        <taxon>Agaricomycetidae</taxon>
        <taxon>Agaricales</taxon>
        <taxon>Marasmiineae</taxon>
        <taxon>Mycenaceae</taxon>
        <taxon>Mycena</taxon>
    </lineage>
</organism>